<feature type="transmembrane region" description="Helical" evidence="1">
    <location>
        <begin position="48"/>
        <end position="67"/>
    </location>
</feature>
<accession>A0ABP6MYJ2</accession>
<sequence length="73" mass="8029">MRLFGMKQVLEVFGVLLLIQGAAALVHELTGRLRGWGIVQRIGFLDGYEIYAGVTLIVLALALFAVVESRKAR</sequence>
<name>A0ABP6MYJ2_9ACTN</name>
<keyword evidence="1" id="KW-0472">Membrane</keyword>
<dbReference type="Proteomes" id="UP001501637">
    <property type="component" value="Unassembled WGS sequence"/>
</dbReference>
<evidence type="ECO:0000313" key="2">
    <source>
        <dbReference type="EMBL" id="GAA3129028.1"/>
    </source>
</evidence>
<reference evidence="3" key="1">
    <citation type="journal article" date="2019" name="Int. J. Syst. Evol. Microbiol.">
        <title>The Global Catalogue of Microorganisms (GCM) 10K type strain sequencing project: providing services to taxonomists for standard genome sequencing and annotation.</title>
        <authorList>
            <consortium name="The Broad Institute Genomics Platform"/>
            <consortium name="The Broad Institute Genome Sequencing Center for Infectious Disease"/>
            <person name="Wu L."/>
            <person name="Ma J."/>
        </authorList>
    </citation>
    <scope>NUCLEOTIDE SEQUENCE [LARGE SCALE GENOMIC DNA]</scope>
    <source>
        <strain evidence="3">JCM 9092</strain>
    </source>
</reference>
<dbReference type="EMBL" id="BAAAUG010000118">
    <property type="protein sequence ID" value="GAA3129028.1"/>
    <property type="molecule type" value="Genomic_DNA"/>
</dbReference>
<keyword evidence="3" id="KW-1185">Reference proteome</keyword>
<gene>
    <name evidence="2" type="ORF">GCM10010449_57780</name>
</gene>
<protein>
    <submittedName>
        <fullName evidence="2">Uncharacterized protein</fullName>
    </submittedName>
</protein>
<evidence type="ECO:0000313" key="3">
    <source>
        <dbReference type="Proteomes" id="UP001501637"/>
    </source>
</evidence>
<organism evidence="2 3">
    <name type="scientific">Streptomyces rectiviolaceus</name>
    <dbReference type="NCBI Taxonomy" id="332591"/>
    <lineage>
        <taxon>Bacteria</taxon>
        <taxon>Bacillati</taxon>
        <taxon>Actinomycetota</taxon>
        <taxon>Actinomycetes</taxon>
        <taxon>Kitasatosporales</taxon>
        <taxon>Streptomycetaceae</taxon>
        <taxon>Streptomyces</taxon>
    </lineage>
</organism>
<keyword evidence="1" id="KW-0812">Transmembrane</keyword>
<comment type="caution">
    <text evidence="2">The sequence shown here is derived from an EMBL/GenBank/DDBJ whole genome shotgun (WGS) entry which is preliminary data.</text>
</comment>
<evidence type="ECO:0000256" key="1">
    <source>
        <dbReference type="SAM" id="Phobius"/>
    </source>
</evidence>
<proteinExistence type="predicted"/>
<keyword evidence="1" id="KW-1133">Transmembrane helix</keyword>